<keyword evidence="3" id="KW-1185">Reference proteome</keyword>
<keyword evidence="1" id="KW-0472">Membrane</keyword>
<feature type="transmembrane region" description="Helical" evidence="1">
    <location>
        <begin position="32"/>
        <end position="51"/>
    </location>
</feature>
<evidence type="ECO:0000256" key="1">
    <source>
        <dbReference type="SAM" id="Phobius"/>
    </source>
</evidence>
<evidence type="ECO:0000313" key="2">
    <source>
        <dbReference type="EMBL" id="KAJ4980428.1"/>
    </source>
</evidence>
<comment type="caution">
    <text evidence="2">The sequence shown here is derived from an EMBL/GenBank/DDBJ whole genome shotgun (WGS) entry which is preliminary data.</text>
</comment>
<proteinExistence type="predicted"/>
<feature type="transmembrane region" description="Helical" evidence="1">
    <location>
        <begin position="87"/>
        <end position="107"/>
    </location>
</feature>
<dbReference type="Proteomes" id="UP001141806">
    <property type="component" value="Unassembled WGS sequence"/>
</dbReference>
<reference evidence="2" key="1">
    <citation type="journal article" date="2023" name="Plant J.">
        <title>The genome of the king protea, Protea cynaroides.</title>
        <authorList>
            <person name="Chang J."/>
            <person name="Duong T.A."/>
            <person name="Schoeman C."/>
            <person name="Ma X."/>
            <person name="Roodt D."/>
            <person name="Barker N."/>
            <person name="Li Z."/>
            <person name="Van de Peer Y."/>
            <person name="Mizrachi E."/>
        </authorList>
    </citation>
    <scope>NUCLEOTIDE SEQUENCE</scope>
    <source>
        <tissue evidence="2">Young leaves</tissue>
    </source>
</reference>
<keyword evidence="1" id="KW-1133">Transmembrane helix</keyword>
<evidence type="ECO:0000313" key="3">
    <source>
        <dbReference type="Proteomes" id="UP001141806"/>
    </source>
</evidence>
<organism evidence="2 3">
    <name type="scientific">Protea cynaroides</name>
    <dbReference type="NCBI Taxonomy" id="273540"/>
    <lineage>
        <taxon>Eukaryota</taxon>
        <taxon>Viridiplantae</taxon>
        <taxon>Streptophyta</taxon>
        <taxon>Embryophyta</taxon>
        <taxon>Tracheophyta</taxon>
        <taxon>Spermatophyta</taxon>
        <taxon>Magnoliopsida</taxon>
        <taxon>Proteales</taxon>
        <taxon>Proteaceae</taxon>
        <taxon>Protea</taxon>
    </lineage>
</organism>
<sequence length="110" mass="12765">MKLLMVITLVSHWYINFRVAPADKIPIEATKPNVIVVGVRLAGLLLLSPLMTFGFKVDPLFCETCISKKPFFLKSFFYRFWNKSCSYIRFQIPLLFVLCSAFLFYLLSAR</sequence>
<gene>
    <name evidence="2" type="ORF">NE237_031265</name>
</gene>
<dbReference type="EMBL" id="JAMYWD010000001">
    <property type="protein sequence ID" value="KAJ4980428.1"/>
    <property type="molecule type" value="Genomic_DNA"/>
</dbReference>
<dbReference type="AlphaFoldDB" id="A0A9Q0R1Z8"/>
<keyword evidence="1" id="KW-0812">Transmembrane</keyword>
<name>A0A9Q0R1Z8_9MAGN</name>
<protein>
    <submittedName>
        <fullName evidence="2">Uncharacterized protein</fullName>
    </submittedName>
</protein>
<accession>A0A9Q0R1Z8</accession>